<dbReference type="Pfam" id="PF12796">
    <property type="entry name" value="Ank_2"/>
    <property type="match status" value="1"/>
</dbReference>
<dbReference type="SUPFAM" id="SSF48403">
    <property type="entry name" value="Ankyrin repeat"/>
    <property type="match status" value="1"/>
</dbReference>
<feature type="repeat" description="ANK" evidence="3">
    <location>
        <begin position="228"/>
        <end position="260"/>
    </location>
</feature>
<protein>
    <submittedName>
        <fullName evidence="4">BCL3-1</fullName>
    </submittedName>
</protein>
<reference evidence="4" key="1">
    <citation type="journal article" date="2012" name="Genes Dev.">
        <title>A molecular wound response program associated with regeneration initiation in planarians.</title>
        <authorList>
            <person name="Wenemoser D."/>
            <person name="Lapan S.W."/>
            <person name="Wilkinson A.W."/>
            <person name="Bell G.W."/>
            <person name="Reddien P.W."/>
        </authorList>
    </citation>
    <scope>NUCLEOTIDE SEQUENCE</scope>
</reference>
<dbReference type="GO" id="GO:0051059">
    <property type="term" value="F:NF-kappaB binding"/>
    <property type="evidence" value="ECO:0007669"/>
    <property type="project" value="TreeGrafter"/>
</dbReference>
<feature type="non-terminal residue" evidence="4">
    <location>
        <position position="1"/>
    </location>
</feature>
<dbReference type="AlphaFoldDB" id="I1ZIJ0"/>
<name>I1ZIJ0_SCHMD</name>
<dbReference type="PANTHER" id="PTHR46680">
    <property type="entry name" value="NF-KAPPA-B INHIBITOR ALPHA"/>
    <property type="match status" value="1"/>
</dbReference>
<dbReference type="PANTHER" id="PTHR46680:SF3">
    <property type="entry name" value="NF-KAPPA-B INHIBITOR CACTUS"/>
    <property type="match status" value="1"/>
</dbReference>
<dbReference type="InterPro" id="IPR002110">
    <property type="entry name" value="Ankyrin_rpt"/>
</dbReference>
<dbReference type="InterPro" id="IPR036770">
    <property type="entry name" value="Ankyrin_rpt-contain_sf"/>
</dbReference>
<dbReference type="PROSITE" id="PS50088">
    <property type="entry name" value="ANK_REPEAT"/>
    <property type="match status" value="1"/>
</dbReference>
<evidence type="ECO:0000256" key="2">
    <source>
        <dbReference type="ARBA" id="ARBA00023043"/>
    </source>
</evidence>
<accession>I1ZIJ0</accession>
<dbReference type="GO" id="GO:0071356">
    <property type="term" value="P:cellular response to tumor necrosis factor"/>
    <property type="evidence" value="ECO:0007669"/>
    <property type="project" value="TreeGrafter"/>
</dbReference>
<dbReference type="InterPro" id="IPR051070">
    <property type="entry name" value="NF-kappa-B_inhibitor"/>
</dbReference>
<organism evidence="4">
    <name type="scientific">Schmidtea mediterranea</name>
    <name type="common">Freshwater planarian flatworm</name>
    <dbReference type="NCBI Taxonomy" id="79327"/>
    <lineage>
        <taxon>Eukaryota</taxon>
        <taxon>Metazoa</taxon>
        <taxon>Spiralia</taxon>
        <taxon>Lophotrochozoa</taxon>
        <taxon>Platyhelminthes</taxon>
        <taxon>Rhabditophora</taxon>
        <taxon>Seriata</taxon>
        <taxon>Tricladida</taxon>
        <taxon>Continenticola</taxon>
        <taxon>Geoplanoidea</taxon>
        <taxon>Dugesiidae</taxon>
        <taxon>Schmidtea</taxon>
    </lineage>
</organism>
<evidence type="ECO:0000313" key="4">
    <source>
        <dbReference type="EMBL" id="AFJ24844.1"/>
    </source>
</evidence>
<evidence type="ECO:0000256" key="1">
    <source>
        <dbReference type="ARBA" id="ARBA00022737"/>
    </source>
</evidence>
<dbReference type="GO" id="GO:0005829">
    <property type="term" value="C:cytosol"/>
    <property type="evidence" value="ECO:0007669"/>
    <property type="project" value="TreeGrafter"/>
</dbReference>
<dbReference type="EMBL" id="JX010601">
    <property type="protein sequence ID" value="AFJ24844.1"/>
    <property type="molecule type" value="mRNA"/>
</dbReference>
<dbReference type="SMART" id="SM00248">
    <property type="entry name" value="ANK"/>
    <property type="match status" value="3"/>
</dbReference>
<feature type="non-terminal residue" evidence="4">
    <location>
        <position position="330"/>
    </location>
</feature>
<evidence type="ECO:0000256" key="3">
    <source>
        <dbReference type="PROSITE-ProRule" id="PRU00023"/>
    </source>
</evidence>
<keyword evidence="1" id="KW-0677">Repeat</keyword>
<sequence>ESCLGLEIIPLNKKYKSTSQPAKNVIVFNILLNEIDSNITEFAARLFYEDNYSNYMVFKLRRSDPENLKRKSSFNNGRDDYSDNKICRSLSDSNGELKTVDICADRKRQLNEHLTSKFYREIARVGHDFAFGKEETDRMKEIMTVLPVVCILQDDVGDTPLNNAILKGNEDRANRLVEIISSNFPENINLKNSSGHTALILAAACNVSPDFVRKLITCGADLMAVDCDGNTAFNIAIQYQNSDVLQLLLTEAISQNLLNNDNDVVNALLKQTIDTFYPGLEILLYYFEQIRDELYIETILDYDQLNIYKNFMKNYIDINNDELTPIMENL</sequence>
<dbReference type="Gene3D" id="1.25.40.20">
    <property type="entry name" value="Ankyrin repeat-containing domain"/>
    <property type="match status" value="1"/>
</dbReference>
<proteinExistence type="evidence at transcript level"/>
<keyword evidence="2 3" id="KW-0040">ANK repeat</keyword>